<sequence>MAAGPDHSVEIIDSEGDSEDDVMITGISRATPIALNPIVIDDNEEATLTTNQNGSDDELQIVREQRRPGNRQQNDSSVIFSGIRIFAPNQVYRIPSNNEPRTNRPFARTAYPGSATLDLPASSRLRRRPPAIRFSIPGFSFTGGPYDFNVRFGSNGDYEAEDDGDIPPGVMETIRQWEEADDNRRVSDRQSMANKWRQTNTEKSTISAPEKKYFTSEISNKQNQVCVLCGVVLGEGIPEDFNTSKGEPDESDVQEYVSRQHIRAPWRFTDMLTPADRDLSKKIFFARCGHVYCGRCVNNINRYLPSKTGEKAGKNKRRKTVKVDFDNPGTMDFRDYNLFAPNSCAAEGCEKKTSTKAFFRELFV</sequence>
<dbReference type="PANTHER" id="PTHR28042">
    <property type="entry name" value="E3 UBIQUITIN-PROTEIN LIGASE COMPLEX SLX5-SLX8 SUBUNIT SLX5"/>
    <property type="match status" value="1"/>
</dbReference>
<dbReference type="GO" id="GO:0033768">
    <property type="term" value="C:SUMO-targeted ubiquitin ligase complex"/>
    <property type="evidence" value="ECO:0007669"/>
    <property type="project" value="TreeGrafter"/>
</dbReference>
<evidence type="ECO:0000313" key="3">
    <source>
        <dbReference type="Proteomes" id="UP000019384"/>
    </source>
</evidence>
<proteinExistence type="predicted"/>
<dbReference type="STRING" id="1382522.W6MXH1"/>
<name>W6MXH1_9ASCO</name>
<keyword evidence="3" id="KW-1185">Reference proteome</keyword>
<dbReference type="RefSeq" id="XP_022460870.1">
    <property type="nucleotide sequence ID" value="XM_022605993.1"/>
</dbReference>
<reference evidence="2" key="1">
    <citation type="submission" date="2013-12" db="EMBL/GenBank/DDBJ databases">
        <authorList>
            <person name="Genoscope - CEA"/>
        </authorList>
    </citation>
    <scope>NUCLEOTIDE SEQUENCE</scope>
    <source>
        <strain evidence="2">CBS 1993</strain>
    </source>
</reference>
<dbReference type="AlphaFoldDB" id="W6MXH1"/>
<feature type="compositionally biased region" description="Polar residues" evidence="1">
    <location>
        <begin position="189"/>
        <end position="204"/>
    </location>
</feature>
<reference evidence="2" key="2">
    <citation type="submission" date="2014-02" db="EMBL/GenBank/DDBJ databases">
        <title>Complete DNA sequence of /Kuraishia capsulata/ illustrates novel genomic features among budding yeasts (/Saccharomycotina/).</title>
        <authorList>
            <person name="Morales L."/>
            <person name="Noel B."/>
            <person name="Porcel B."/>
            <person name="Marcet-Houben M."/>
            <person name="Hullo M-F."/>
            <person name="Sacerdot C."/>
            <person name="Tekaia F."/>
            <person name="Leh-Louis V."/>
            <person name="Despons L."/>
            <person name="Khanna V."/>
            <person name="Aury J-M."/>
            <person name="Barbe V."/>
            <person name="Couloux A."/>
            <person name="Labadie K."/>
            <person name="Pelletier E."/>
            <person name="Souciet J-L."/>
            <person name="Boekhout T."/>
            <person name="Gabaldon T."/>
            <person name="Wincker P."/>
            <person name="Dujon B."/>
        </authorList>
    </citation>
    <scope>NUCLEOTIDE SEQUENCE</scope>
    <source>
        <strain evidence="2">CBS 1993</strain>
    </source>
</reference>
<gene>
    <name evidence="2" type="ORF">KUCA_T00004865001</name>
</gene>
<dbReference type="HOGENOM" id="CLU_667348_0_0_1"/>
<feature type="region of interest" description="Disordered" evidence="1">
    <location>
        <begin position="180"/>
        <end position="204"/>
    </location>
</feature>
<accession>W6MXH1</accession>
<evidence type="ECO:0000256" key="1">
    <source>
        <dbReference type="SAM" id="MobiDB-lite"/>
    </source>
</evidence>
<dbReference type="PANTHER" id="PTHR28042:SF1">
    <property type="entry name" value="E3 UBIQUITIN-PROTEIN LIGASE COMPLEX SLX5-SLX8 SUBUNIT SLX5"/>
    <property type="match status" value="1"/>
</dbReference>
<organism evidence="2 3">
    <name type="scientific">Kuraishia capsulata CBS 1993</name>
    <dbReference type="NCBI Taxonomy" id="1382522"/>
    <lineage>
        <taxon>Eukaryota</taxon>
        <taxon>Fungi</taxon>
        <taxon>Dikarya</taxon>
        <taxon>Ascomycota</taxon>
        <taxon>Saccharomycotina</taxon>
        <taxon>Pichiomycetes</taxon>
        <taxon>Pichiales</taxon>
        <taxon>Pichiaceae</taxon>
        <taxon>Kuraishia</taxon>
    </lineage>
</organism>
<dbReference type="Proteomes" id="UP000019384">
    <property type="component" value="Unassembled WGS sequence"/>
</dbReference>
<dbReference type="EMBL" id="HG793130">
    <property type="protein sequence ID" value="CDK28880.1"/>
    <property type="molecule type" value="Genomic_DNA"/>
</dbReference>
<dbReference type="OrthoDB" id="4090114at2759"/>
<protein>
    <submittedName>
        <fullName evidence="2">Uncharacterized protein</fullName>
    </submittedName>
</protein>
<dbReference type="GO" id="GO:0004842">
    <property type="term" value="F:ubiquitin-protein transferase activity"/>
    <property type="evidence" value="ECO:0007669"/>
    <property type="project" value="TreeGrafter"/>
</dbReference>
<dbReference type="GeneID" id="34522258"/>
<dbReference type="InterPro" id="IPR038886">
    <property type="entry name" value="E3_SLX5/Rfp1"/>
</dbReference>
<evidence type="ECO:0000313" key="2">
    <source>
        <dbReference type="EMBL" id="CDK28880.1"/>
    </source>
</evidence>